<dbReference type="GO" id="GO:0005524">
    <property type="term" value="F:ATP binding"/>
    <property type="evidence" value="ECO:0007669"/>
    <property type="project" value="InterPro"/>
</dbReference>
<reference evidence="3 4" key="1">
    <citation type="submission" date="2014-04" db="EMBL/GenBank/DDBJ databases">
        <authorList>
            <consortium name="DOE Joint Genome Institute"/>
            <person name="Kuo A."/>
            <person name="Girlanda M."/>
            <person name="Perotto S."/>
            <person name="Kohler A."/>
            <person name="Nagy L.G."/>
            <person name="Floudas D."/>
            <person name="Copeland A."/>
            <person name="Barry K.W."/>
            <person name="Cichocki N."/>
            <person name="Veneault-Fourrey C."/>
            <person name="LaButti K."/>
            <person name="Lindquist E.A."/>
            <person name="Lipzen A."/>
            <person name="Lundell T."/>
            <person name="Morin E."/>
            <person name="Murat C."/>
            <person name="Sun H."/>
            <person name="Tunlid A."/>
            <person name="Henrissat B."/>
            <person name="Grigoriev I.V."/>
            <person name="Hibbett D.S."/>
            <person name="Martin F."/>
            <person name="Nordberg H.P."/>
            <person name="Cantor M.N."/>
            <person name="Hua S.X."/>
        </authorList>
    </citation>
    <scope>NUCLEOTIDE SEQUENCE [LARGE SCALE GENOMIC DNA]</scope>
    <source>
        <strain evidence="3 4">MUT 4182</strain>
    </source>
</reference>
<dbReference type="AlphaFoldDB" id="A0A0C3LEN2"/>
<sequence>LQRLNQEAITWAGIHHPNIVPLIGIIFSSIHALILPWYNYGNLDIYLTHYPAANRTKLIYDIARGLEHLHSRTPRIVQGDIKPENVLINDQGDALITDFGMATVLGEDNWYTPSHLHGRTLQWMAPEIFLGKSDRRSRTGDVYSFGSLTCYVKRLYTCVSRRER</sequence>
<dbReference type="InterPro" id="IPR001245">
    <property type="entry name" value="Ser-Thr/Tyr_kinase_cat_dom"/>
</dbReference>
<evidence type="ECO:0000256" key="1">
    <source>
        <dbReference type="SAM" id="Phobius"/>
    </source>
</evidence>
<feature type="non-terminal residue" evidence="3">
    <location>
        <position position="1"/>
    </location>
</feature>
<dbReference type="SMART" id="SM00220">
    <property type="entry name" value="S_TKc"/>
    <property type="match status" value="1"/>
</dbReference>
<gene>
    <name evidence="3" type="ORF">M407DRAFT_214321</name>
</gene>
<feature type="transmembrane region" description="Helical" evidence="1">
    <location>
        <begin position="19"/>
        <end position="38"/>
    </location>
</feature>
<keyword evidence="1" id="KW-1133">Transmembrane helix</keyword>
<dbReference type="OrthoDB" id="4062651at2759"/>
<evidence type="ECO:0000313" key="3">
    <source>
        <dbReference type="EMBL" id="KIO32363.1"/>
    </source>
</evidence>
<dbReference type="STRING" id="1051891.A0A0C3LEN2"/>
<evidence type="ECO:0000259" key="2">
    <source>
        <dbReference type="PROSITE" id="PS50011"/>
    </source>
</evidence>
<dbReference type="EMBL" id="KN822955">
    <property type="protein sequence ID" value="KIO32363.1"/>
    <property type="molecule type" value="Genomic_DNA"/>
</dbReference>
<keyword evidence="1" id="KW-0812">Transmembrane</keyword>
<dbReference type="SUPFAM" id="SSF56112">
    <property type="entry name" value="Protein kinase-like (PK-like)"/>
    <property type="match status" value="1"/>
</dbReference>
<accession>A0A0C3LEN2</accession>
<dbReference type="Proteomes" id="UP000054248">
    <property type="component" value="Unassembled WGS sequence"/>
</dbReference>
<reference evidence="4" key="2">
    <citation type="submission" date="2015-01" db="EMBL/GenBank/DDBJ databases">
        <title>Evolutionary Origins and Diversification of the Mycorrhizal Mutualists.</title>
        <authorList>
            <consortium name="DOE Joint Genome Institute"/>
            <consortium name="Mycorrhizal Genomics Consortium"/>
            <person name="Kohler A."/>
            <person name="Kuo A."/>
            <person name="Nagy L.G."/>
            <person name="Floudas D."/>
            <person name="Copeland A."/>
            <person name="Barry K.W."/>
            <person name="Cichocki N."/>
            <person name="Veneault-Fourrey C."/>
            <person name="LaButti K."/>
            <person name="Lindquist E.A."/>
            <person name="Lipzen A."/>
            <person name="Lundell T."/>
            <person name="Morin E."/>
            <person name="Murat C."/>
            <person name="Riley R."/>
            <person name="Ohm R."/>
            <person name="Sun H."/>
            <person name="Tunlid A."/>
            <person name="Henrissat B."/>
            <person name="Grigoriev I.V."/>
            <person name="Hibbett D.S."/>
            <person name="Martin F."/>
        </authorList>
    </citation>
    <scope>NUCLEOTIDE SEQUENCE [LARGE SCALE GENOMIC DNA]</scope>
    <source>
        <strain evidence="4">MUT 4182</strain>
    </source>
</reference>
<protein>
    <recommendedName>
        <fullName evidence="2">Protein kinase domain-containing protein</fullName>
    </recommendedName>
</protein>
<proteinExistence type="predicted"/>
<dbReference type="Gene3D" id="1.10.510.10">
    <property type="entry name" value="Transferase(Phosphotransferase) domain 1"/>
    <property type="match status" value="1"/>
</dbReference>
<dbReference type="InterPro" id="IPR000719">
    <property type="entry name" value="Prot_kinase_dom"/>
</dbReference>
<name>A0A0C3LEN2_9AGAM</name>
<dbReference type="InterPro" id="IPR051681">
    <property type="entry name" value="Ser/Thr_Kinases-Pseudokinases"/>
</dbReference>
<dbReference type="HOGENOM" id="CLU_000288_7_18_1"/>
<dbReference type="PROSITE" id="PS50011">
    <property type="entry name" value="PROTEIN_KINASE_DOM"/>
    <property type="match status" value="1"/>
</dbReference>
<feature type="domain" description="Protein kinase" evidence="2">
    <location>
        <begin position="1"/>
        <end position="164"/>
    </location>
</feature>
<keyword evidence="4" id="KW-1185">Reference proteome</keyword>
<organism evidence="3 4">
    <name type="scientific">Tulasnella calospora MUT 4182</name>
    <dbReference type="NCBI Taxonomy" id="1051891"/>
    <lineage>
        <taxon>Eukaryota</taxon>
        <taxon>Fungi</taxon>
        <taxon>Dikarya</taxon>
        <taxon>Basidiomycota</taxon>
        <taxon>Agaricomycotina</taxon>
        <taxon>Agaricomycetes</taxon>
        <taxon>Cantharellales</taxon>
        <taxon>Tulasnellaceae</taxon>
        <taxon>Tulasnella</taxon>
    </lineage>
</organism>
<dbReference type="Pfam" id="PF07714">
    <property type="entry name" value="PK_Tyr_Ser-Thr"/>
    <property type="match status" value="1"/>
</dbReference>
<dbReference type="PANTHER" id="PTHR44329">
    <property type="entry name" value="SERINE/THREONINE-PROTEIN KINASE TNNI3K-RELATED"/>
    <property type="match status" value="1"/>
</dbReference>
<evidence type="ECO:0000313" key="4">
    <source>
        <dbReference type="Proteomes" id="UP000054248"/>
    </source>
</evidence>
<dbReference type="GO" id="GO:0004674">
    <property type="term" value="F:protein serine/threonine kinase activity"/>
    <property type="evidence" value="ECO:0007669"/>
    <property type="project" value="TreeGrafter"/>
</dbReference>
<dbReference type="InterPro" id="IPR011009">
    <property type="entry name" value="Kinase-like_dom_sf"/>
</dbReference>
<keyword evidence="1" id="KW-0472">Membrane</keyword>